<dbReference type="AlphaFoldDB" id="A0A410MC57"/>
<reference evidence="1 2" key="1">
    <citation type="submission" date="2018-01" db="EMBL/GenBank/DDBJ databases">
        <title>The whole genome sequencing and assembly of Halobacillus litoralis ERB031 strain.</title>
        <authorList>
            <person name="Lee S.-J."/>
            <person name="Park M.-K."/>
            <person name="Kim J.-Y."/>
            <person name="Lee Y.-J."/>
            <person name="Yi H."/>
            <person name="Bahn Y.-S."/>
            <person name="Kim J.F."/>
            <person name="Lee D.-W."/>
        </authorList>
    </citation>
    <scope>NUCLEOTIDE SEQUENCE [LARGE SCALE GENOMIC DNA]</scope>
    <source>
        <strain evidence="1 2">ERB 031</strain>
    </source>
</reference>
<evidence type="ECO:0000313" key="2">
    <source>
        <dbReference type="Proteomes" id="UP000287756"/>
    </source>
</evidence>
<protein>
    <submittedName>
        <fullName evidence="1">Uncharacterized protein</fullName>
    </submittedName>
</protein>
<dbReference type="Proteomes" id="UP000287756">
    <property type="component" value="Chromosome"/>
</dbReference>
<dbReference type="EMBL" id="CP026118">
    <property type="protein sequence ID" value="QAS52236.1"/>
    <property type="molecule type" value="Genomic_DNA"/>
</dbReference>
<proteinExistence type="predicted"/>
<gene>
    <name evidence="1" type="ORF">HLI_08330</name>
</gene>
<dbReference type="RefSeq" id="WP_128524528.1">
    <property type="nucleotide sequence ID" value="NZ_CP026118.1"/>
</dbReference>
<evidence type="ECO:0000313" key="1">
    <source>
        <dbReference type="EMBL" id="QAS52236.1"/>
    </source>
</evidence>
<sequence>MDVLKGRNTIRYHYKDGHLYLYGSDHTFKVKATEEDYLTIHFMISELRNGVVKEEALVKFRRYSSLLTFLIEKDFVYTISKEVLKNHKEHEYFTWLEEVSPNNEQSLQMLERLAFVCPIEDDAAYSFMKKCEDNELNCRMDQQAVSYQVWKDDKCLASYLPYVNEQEEVVVAPSSSAYRTPVDHTLIAGKLLSPFLFYSLVTAVFKDYPSVFFIKKDLEVTKKEYFQLQRADSYVKKSKNKDPMKSLNALEKFLQTYQSSILSFNSDERYEKYLQLPIQIFTVQRTGKWEESDLFVADIDYERLSKFVVEVVFIEALQKEYHERLSLFEGGQLIHRTKALVKDDEGKLRKIARETIPEYEMFQRLLEKEQLDVTFYYHRTASGELAFYIRDEYTRSTYRYEYALMNKEYLPLLIYTWISAFKNGISVEKTGFQSVSISSEFKEAEDSFDFISSGDKRANDSNQHTNINPILDDLGYGYEVMEG</sequence>
<name>A0A410MC57_9BACI</name>
<dbReference type="OrthoDB" id="2445018at2"/>
<dbReference type="KEGG" id="hli:HLI_08330"/>
<organism evidence="1 2">
    <name type="scientific">Halobacillus litoralis</name>
    <dbReference type="NCBI Taxonomy" id="45668"/>
    <lineage>
        <taxon>Bacteria</taxon>
        <taxon>Bacillati</taxon>
        <taxon>Bacillota</taxon>
        <taxon>Bacilli</taxon>
        <taxon>Bacillales</taxon>
        <taxon>Bacillaceae</taxon>
        <taxon>Halobacillus</taxon>
    </lineage>
</organism>
<accession>A0A410MC57</accession>